<accession>A0A514A0D4</accession>
<dbReference type="EMBL" id="MK838113">
    <property type="protein sequence ID" value="QDH46692.1"/>
    <property type="molecule type" value="Genomic_DNA"/>
</dbReference>
<organism evidence="2 3">
    <name type="scientific">Aeromonas phage LAh_7</name>
    <dbReference type="NCBI Taxonomy" id="2591031"/>
    <lineage>
        <taxon>Viruses</taxon>
        <taxon>Duplodnaviria</taxon>
        <taxon>Heunggongvirae</taxon>
        <taxon>Uroviricota</taxon>
        <taxon>Caudoviricetes</taxon>
        <taxon>Casjensviridae</taxon>
        <taxon>Sharonstreetvirus</taxon>
        <taxon>Sharonstreetvirus LAh7</taxon>
    </lineage>
</organism>
<protein>
    <submittedName>
        <fullName evidence="2">Uncharacterized protein</fullName>
    </submittedName>
</protein>
<sequence length="113" mass="12286">MLISCLPAICGRHSQTPNRRSNDEPNDPWSKYGVGGLGTEPGRQADFLLQPLSPSRSGRDHPVRLMPELFHQAGRSHPWAHSGNGARADQVYPQRVNPSCRASSPAFGDPACT</sequence>
<feature type="region of interest" description="Disordered" evidence="1">
    <location>
        <begin position="12"/>
        <end position="113"/>
    </location>
</feature>
<reference evidence="2 3" key="1">
    <citation type="submission" date="2019-04" db="EMBL/GenBank/DDBJ databases">
        <title>Novel bacteriophages capable of disrupting biofilms from clinical strains of Aeromonas hydrophila with intrinsic antibiotic resistance.</title>
        <authorList>
            <person name="Kabwe M."/>
            <person name="Brown T.L."/>
            <person name="Speirs L."/>
            <person name="Ku H."/>
            <person name="Leach M."/>
            <person name="Chan H.T."/>
            <person name="Petrovski S."/>
            <person name="Lock P."/>
            <person name="Tucci J."/>
        </authorList>
    </citation>
    <scope>NUCLEOTIDE SEQUENCE [LARGE SCALE GENOMIC DNA]</scope>
</reference>
<dbReference type="Proteomes" id="UP000318298">
    <property type="component" value="Segment"/>
</dbReference>
<gene>
    <name evidence="2" type="ORF">LAh7_40</name>
</gene>
<keyword evidence="3" id="KW-1185">Reference proteome</keyword>
<evidence type="ECO:0000313" key="3">
    <source>
        <dbReference type="Proteomes" id="UP000318298"/>
    </source>
</evidence>
<name>A0A514A0D4_9CAUD</name>
<evidence type="ECO:0000313" key="2">
    <source>
        <dbReference type="EMBL" id="QDH46692.1"/>
    </source>
</evidence>
<evidence type="ECO:0000256" key="1">
    <source>
        <dbReference type="SAM" id="MobiDB-lite"/>
    </source>
</evidence>
<proteinExistence type="predicted"/>